<feature type="region of interest" description="Disordered" evidence="2">
    <location>
        <begin position="119"/>
        <end position="151"/>
    </location>
</feature>
<feature type="region of interest" description="Disordered" evidence="2">
    <location>
        <begin position="197"/>
        <end position="228"/>
    </location>
</feature>
<sequence length="621" mass="69992">MAPTAQHSTAQHSTAQHADVEAEKHVKCDEERPKCRRCQIKALPCTRPVKKTVFKHGSVASFSRDQKWVNSEARHFRYHARGGTAAREPMSPDQSASPSWSTMIASAGENGNRRASLLEGGKLTRPSPDASSDDSQVMDADPTDPSALDATTFMPGLMHHHSDSFGSDQASRLQTVELSSNQESPIVSSLPQVGSNNLYGGSQSGTTPPPVTQGYTDHSPHAKSSSIAYTHSTDGDRRAFPLENVQEACLLRYWTEEISHWFDLCDESRHFHLVVPDRAREHAHLLNAVFAVAARHLCRLPQYKTPQGILYHGQLLTHLDEHSAVEYMLHCMPALRQFHHVQDDDYRDSIVATAVILRQLEEIDNEDDQLQLSGQPSTVHSGAGKRVNFLAIIDAVLRSLPSQSVFGRRSLMQASYWMALRQEIYHSFTRLEAPQLILPPEFWHIASPANKSVMHLVQVAKWKWGGYSAIEWSRLMDQQEHLENAVLADIQPLFRRPADKALGEIFPTVWYRSNIEVTSIQFSLLAKSVLVAENPQLRLYPSSRSSWRQVENDVRLLLLEQSGIALCNPASPPALVHAAFGIQVYGDFFTDHYERRAIRTMVERYRDTHAWPVQRLLNMFR</sequence>
<evidence type="ECO:0000256" key="1">
    <source>
        <dbReference type="ARBA" id="ARBA00023242"/>
    </source>
</evidence>
<accession>A0ABQ0CXW4</accession>
<gene>
    <name evidence="4" type="primary">g6539</name>
    <name evidence="4" type="ORF">EsDP_00006539</name>
</gene>
<keyword evidence="1" id="KW-0539">Nucleus</keyword>
<dbReference type="PANTHER" id="PTHR37534:SF2">
    <property type="entry name" value="N-ACETYLTRANSFERASE DOMAIN-CONTAINING PROTEIN"/>
    <property type="match status" value="1"/>
</dbReference>
<evidence type="ECO:0000313" key="5">
    <source>
        <dbReference type="Proteomes" id="UP001562357"/>
    </source>
</evidence>
<reference evidence="5" key="1">
    <citation type="submission" date="2024-06" db="EMBL/GenBank/DDBJ databases">
        <title>Draft Genome Sequences of Epichloe bromicola Strains Isolated from Elymus ciliaris.</title>
        <authorList>
            <consortium name="Epichloe bromicola genome sequencing consortium"/>
            <person name="Miura A."/>
            <person name="Imano S."/>
            <person name="Ashida A."/>
            <person name="Sato I."/>
            <person name="Chiba S."/>
            <person name="Tanaka A."/>
            <person name="Camagna M."/>
            <person name="Takemoto D."/>
        </authorList>
    </citation>
    <scope>NUCLEOTIDE SEQUENCE [LARGE SCALE GENOMIC DNA]</scope>
    <source>
        <strain evidence="5">DP</strain>
    </source>
</reference>
<dbReference type="Proteomes" id="UP001562357">
    <property type="component" value="Unassembled WGS sequence"/>
</dbReference>
<organism evidence="4 5">
    <name type="scientific">Epichloe bromicola</name>
    <dbReference type="NCBI Taxonomy" id="79588"/>
    <lineage>
        <taxon>Eukaryota</taxon>
        <taxon>Fungi</taxon>
        <taxon>Dikarya</taxon>
        <taxon>Ascomycota</taxon>
        <taxon>Pezizomycotina</taxon>
        <taxon>Sordariomycetes</taxon>
        <taxon>Hypocreomycetidae</taxon>
        <taxon>Hypocreales</taxon>
        <taxon>Clavicipitaceae</taxon>
        <taxon>Epichloe</taxon>
    </lineage>
</organism>
<dbReference type="Pfam" id="PF00172">
    <property type="entry name" value="Zn_clus"/>
    <property type="match status" value="1"/>
</dbReference>
<feature type="domain" description="Zn(2)-C6 fungal-type" evidence="3">
    <location>
        <begin position="24"/>
        <end position="50"/>
    </location>
</feature>
<proteinExistence type="predicted"/>
<dbReference type="EMBL" id="BAAFGZ010000391">
    <property type="protein sequence ID" value="GAB0138302.1"/>
    <property type="molecule type" value="Genomic_DNA"/>
</dbReference>
<feature type="compositionally biased region" description="Polar residues" evidence="2">
    <location>
        <begin position="197"/>
        <end position="206"/>
    </location>
</feature>
<feature type="compositionally biased region" description="Polar residues" evidence="2">
    <location>
        <begin position="92"/>
        <end position="104"/>
    </location>
</feature>
<evidence type="ECO:0000259" key="3">
    <source>
        <dbReference type="Pfam" id="PF00172"/>
    </source>
</evidence>
<dbReference type="PANTHER" id="PTHR37534">
    <property type="entry name" value="TRANSCRIPTIONAL ACTIVATOR PROTEIN UGA3"/>
    <property type="match status" value="1"/>
</dbReference>
<feature type="region of interest" description="Disordered" evidence="2">
    <location>
        <begin position="81"/>
        <end position="104"/>
    </location>
</feature>
<feature type="region of interest" description="Disordered" evidence="2">
    <location>
        <begin position="1"/>
        <end position="25"/>
    </location>
</feature>
<dbReference type="InterPro" id="IPR001138">
    <property type="entry name" value="Zn2Cys6_DnaBD"/>
</dbReference>
<keyword evidence="5" id="KW-1185">Reference proteome</keyword>
<name>A0ABQ0CXW4_9HYPO</name>
<protein>
    <recommendedName>
        <fullName evidence="3">Zn(2)-C6 fungal-type domain-containing protein</fullName>
    </recommendedName>
</protein>
<dbReference type="CDD" id="cd00067">
    <property type="entry name" value="GAL4"/>
    <property type="match status" value="1"/>
</dbReference>
<comment type="caution">
    <text evidence="4">The sequence shown here is derived from an EMBL/GenBank/DDBJ whole genome shotgun (WGS) entry which is preliminary data.</text>
</comment>
<evidence type="ECO:0000256" key="2">
    <source>
        <dbReference type="SAM" id="MobiDB-lite"/>
    </source>
</evidence>
<evidence type="ECO:0000313" key="4">
    <source>
        <dbReference type="EMBL" id="GAB0138302.1"/>
    </source>
</evidence>
<feature type="compositionally biased region" description="Polar residues" evidence="2">
    <location>
        <begin position="1"/>
        <end position="16"/>
    </location>
</feature>